<dbReference type="InterPro" id="IPR002477">
    <property type="entry name" value="Peptidoglycan-bd-like"/>
</dbReference>
<dbReference type="PROSITE" id="PS51318">
    <property type="entry name" value="TAT"/>
    <property type="match status" value="1"/>
</dbReference>
<feature type="signal peptide" evidence="1">
    <location>
        <begin position="1"/>
        <end position="28"/>
    </location>
</feature>
<dbReference type="Gene3D" id="1.10.101.10">
    <property type="entry name" value="PGBD-like superfamily/PGBD"/>
    <property type="match status" value="1"/>
</dbReference>
<dbReference type="EMBL" id="VOGX01000056">
    <property type="protein sequence ID" value="TWV18446.1"/>
    <property type="molecule type" value="Genomic_DNA"/>
</dbReference>
<gene>
    <name evidence="3" type="ORF">FRZ02_27565</name>
</gene>
<accession>A0ABY3GS91</accession>
<dbReference type="InterPro" id="IPR036366">
    <property type="entry name" value="PGBDSf"/>
</dbReference>
<reference evidence="4" key="1">
    <citation type="journal article" date="2019" name="Microbiol. Resour. Announc.">
        <title>Draft Genomic Sequences of Streptomyces misionensis and Streptomyces albidoflavus, bacteria applied for phytopathogen biocontrol.</title>
        <authorList>
            <person name="Pylro V."/>
            <person name="Dias A."/>
            <person name="Andreote F."/>
            <person name="Varani A."/>
            <person name="Andreote C."/>
            <person name="Bernardo E."/>
            <person name="Martins T."/>
        </authorList>
    </citation>
    <scope>NUCLEOTIDE SEQUENCE [LARGE SCALE GENOMIC DNA]</scope>
    <source>
        <strain evidence="4">77</strain>
    </source>
</reference>
<feature type="chain" id="PRO_5046367700" evidence="1">
    <location>
        <begin position="29"/>
        <end position="139"/>
    </location>
</feature>
<keyword evidence="1" id="KW-0732">Signal</keyword>
<dbReference type="Proteomes" id="UP000318052">
    <property type="component" value="Unassembled WGS sequence"/>
</dbReference>
<dbReference type="SUPFAM" id="SSF47090">
    <property type="entry name" value="PGBD-like"/>
    <property type="match status" value="1"/>
</dbReference>
<proteinExistence type="predicted"/>
<name>A0ABY3GS91_9ACTN</name>
<dbReference type="Pfam" id="PF01471">
    <property type="entry name" value="PG_binding_1"/>
    <property type="match status" value="1"/>
</dbReference>
<evidence type="ECO:0000259" key="2">
    <source>
        <dbReference type="Pfam" id="PF01471"/>
    </source>
</evidence>
<comment type="caution">
    <text evidence="3">The sequence shown here is derived from an EMBL/GenBank/DDBJ whole genome shotgun (WGS) entry which is preliminary data.</text>
</comment>
<evidence type="ECO:0000313" key="3">
    <source>
        <dbReference type="EMBL" id="TWV18446.1"/>
    </source>
</evidence>
<dbReference type="RefSeq" id="WP_018468133.1">
    <property type="nucleotide sequence ID" value="NZ_CP109238.1"/>
</dbReference>
<evidence type="ECO:0000256" key="1">
    <source>
        <dbReference type="SAM" id="SignalP"/>
    </source>
</evidence>
<dbReference type="InterPro" id="IPR006311">
    <property type="entry name" value="TAT_signal"/>
</dbReference>
<sequence length="139" mass="14488">MGDPVTHRRRAFALLTASAALLAGAVTAAPAATAAPTAAAAPKKCYTQSTIGLTCHHHYGAKWAEYGSTGAHVKEIQALINGTTTYYGTHGKALAVDGIYGAGTRSAVRWFQQKYIGASAVDGIVGPRTWDALRGFGRK</sequence>
<keyword evidence="4" id="KW-1185">Reference proteome</keyword>
<protein>
    <submittedName>
        <fullName evidence="3">Peptidoglycan-binding protein</fullName>
    </submittedName>
</protein>
<organism evidence="3 4">
    <name type="scientific">Streptomyces albidoflavus</name>
    <dbReference type="NCBI Taxonomy" id="1886"/>
    <lineage>
        <taxon>Bacteria</taxon>
        <taxon>Bacillati</taxon>
        <taxon>Actinomycetota</taxon>
        <taxon>Actinomycetes</taxon>
        <taxon>Kitasatosporales</taxon>
        <taxon>Streptomycetaceae</taxon>
        <taxon>Streptomyces</taxon>
        <taxon>Streptomyces albidoflavus group</taxon>
    </lineage>
</organism>
<evidence type="ECO:0000313" key="4">
    <source>
        <dbReference type="Proteomes" id="UP000318052"/>
    </source>
</evidence>
<dbReference type="InterPro" id="IPR036365">
    <property type="entry name" value="PGBD-like_sf"/>
</dbReference>
<feature type="domain" description="Peptidoglycan binding-like" evidence="2">
    <location>
        <begin position="70"/>
        <end position="133"/>
    </location>
</feature>